<sequence>MIRTPQDNIEEMEEEAAADYVNAPARTGKKMAARPEEMEEEAAANYVNAPARTGKKMAACP</sequence>
<evidence type="ECO:0000313" key="2">
    <source>
        <dbReference type="EMBL" id="KAA8578669.1"/>
    </source>
</evidence>
<name>A0A5J5CEB9_9PERO</name>
<feature type="compositionally biased region" description="Acidic residues" evidence="1">
    <location>
        <begin position="8"/>
        <end position="17"/>
    </location>
</feature>
<keyword evidence="3" id="KW-1185">Reference proteome</keyword>
<dbReference type="EMBL" id="VOFY01000307">
    <property type="protein sequence ID" value="KAA8578669.1"/>
    <property type="molecule type" value="Genomic_DNA"/>
</dbReference>
<feature type="region of interest" description="Disordered" evidence="1">
    <location>
        <begin position="1"/>
        <end position="33"/>
    </location>
</feature>
<evidence type="ECO:0000313" key="3">
    <source>
        <dbReference type="Proteomes" id="UP000327493"/>
    </source>
</evidence>
<reference evidence="2 3" key="1">
    <citation type="submission" date="2019-08" db="EMBL/GenBank/DDBJ databases">
        <title>A chromosome-level genome assembly, high-density linkage maps, and genome scans reveal the genomic architecture of hybrid incompatibilities underlying speciation via character displacement in darters (Percidae: Etheostominae).</title>
        <authorList>
            <person name="Moran R.L."/>
            <person name="Catchen J.M."/>
            <person name="Fuller R.C."/>
        </authorList>
    </citation>
    <scope>NUCLEOTIDE SEQUENCE [LARGE SCALE GENOMIC DNA]</scope>
    <source>
        <strain evidence="2">EspeVRDwgs_2016</strain>
        <tissue evidence="2">Muscle</tissue>
    </source>
</reference>
<dbReference type="Proteomes" id="UP000327493">
    <property type="component" value="Unassembled WGS sequence"/>
</dbReference>
<comment type="caution">
    <text evidence="2">The sequence shown here is derived from an EMBL/GenBank/DDBJ whole genome shotgun (WGS) entry which is preliminary data.</text>
</comment>
<evidence type="ECO:0000256" key="1">
    <source>
        <dbReference type="SAM" id="MobiDB-lite"/>
    </source>
</evidence>
<proteinExistence type="predicted"/>
<dbReference type="AlphaFoldDB" id="A0A5J5CEB9"/>
<gene>
    <name evidence="2" type="ORF">FQN60_011489</name>
</gene>
<feature type="non-terminal residue" evidence="2">
    <location>
        <position position="61"/>
    </location>
</feature>
<protein>
    <submittedName>
        <fullName evidence="2">Uncharacterized protein</fullName>
    </submittedName>
</protein>
<organism evidence="2 3">
    <name type="scientific">Etheostoma spectabile</name>
    <name type="common">orangethroat darter</name>
    <dbReference type="NCBI Taxonomy" id="54343"/>
    <lineage>
        <taxon>Eukaryota</taxon>
        <taxon>Metazoa</taxon>
        <taxon>Chordata</taxon>
        <taxon>Craniata</taxon>
        <taxon>Vertebrata</taxon>
        <taxon>Euteleostomi</taxon>
        <taxon>Actinopterygii</taxon>
        <taxon>Neopterygii</taxon>
        <taxon>Teleostei</taxon>
        <taxon>Neoteleostei</taxon>
        <taxon>Acanthomorphata</taxon>
        <taxon>Eupercaria</taxon>
        <taxon>Perciformes</taxon>
        <taxon>Percoidei</taxon>
        <taxon>Percidae</taxon>
        <taxon>Etheostomatinae</taxon>
        <taxon>Etheostoma</taxon>
    </lineage>
</organism>
<accession>A0A5J5CEB9</accession>